<evidence type="ECO:0000313" key="2">
    <source>
        <dbReference type="EMBL" id="GGB40451.1"/>
    </source>
</evidence>
<dbReference type="EMBL" id="BMDZ01000023">
    <property type="protein sequence ID" value="GGB40451.1"/>
    <property type="molecule type" value="Genomic_DNA"/>
</dbReference>
<accession>A0ABQ1IH64</accession>
<evidence type="ECO:0000256" key="1">
    <source>
        <dbReference type="SAM" id="MobiDB-lite"/>
    </source>
</evidence>
<feature type="region of interest" description="Disordered" evidence="1">
    <location>
        <begin position="466"/>
        <end position="498"/>
    </location>
</feature>
<organism evidence="2 3">
    <name type="scientific">Tistrella bauzanensis</name>
    <dbReference type="NCBI Taxonomy" id="657419"/>
    <lineage>
        <taxon>Bacteria</taxon>
        <taxon>Pseudomonadati</taxon>
        <taxon>Pseudomonadota</taxon>
        <taxon>Alphaproteobacteria</taxon>
        <taxon>Geminicoccales</taxon>
        <taxon>Geminicoccaceae</taxon>
        <taxon>Tistrella</taxon>
    </lineage>
</organism>
<dbReference type="Proteomes" id="UP000603352">
    <property type="component" value="Unassembled WGS sequence"/>
</dbReference>
<gene>
    <name evidence="2" type="ORF">GCM10011505_22390</name>
</gene>
<protein>
    <recommendedName>
        <fullName evidence="4">GGDEF domain-containing protein</fullName>
    </recommendedName>
</protein>
<proteinExistence type="predicted"/>
<evidence type="ECO:0008006" key="4">
    <source>
        <dbReference type="Google" id="ProtNLM"/>
    </source>
</evidence>
<evidence type="ECO:0000313" key="3">
    <source>
        <dbReference type="Proteomes" id="UP000603352"/>
    </source>
</evidence>
<sequence length="498" mass="53118">MRGLVEFAQKLRLRIASSAGSDDREAETLPADATITDASSADHTATADILTRELTALVARGGRTMAARVLRLDLSPIRLRLGNNWPERAERIHLATETTLRRFMGDGALVAPYGPDAFLVVAARLTPDAAALALRQAAADLTRFVFGNDIDAALPQIDRLLGTGPSGILFERIDDEPAPDPAMTIAAGQQRQQRATTAWQTAPARRHAAAAAGAALPPISPAAPEHGRLPVFDTFNMPDLPDIQPVVRYLPIATLKTMTIAAGAVMLEHKDILGTQRNHQLLGDDPEPALLAEFDNRVLDRAARDVALRLHHGLISLVVSSVHFNLLASGSRRAQYVGHLHRLPASVRRALVINLVDCPGDVSPALLAEMIAGLKSGARGVVVNLPIGNVAGPTGGVTTIANLQPFADSGVMGLCHLFDTRMPEAPLAALAARIQRARLSLMLTALREPEQLDIARRLNAQTVTGRIIGRGDPEPPIIGTPVTPDSRRRATTPQPANS</sequence>
<name>A0ABQ1IH64_9PROT</name>
<reference evidence="3" key="1">
    <citation type="journal article" date="2019" name="Int. J. Syst. Evol. Microbiol.">
        <title>The Global Catalogue of Microorganisms (GCM) 10K type strain sequencing project: providing services to taxonomists for standard genome sequencing and annotation.</title>
        <authorList>
            <consortium name="The Broad Institute Genomics Platform"/>
            <consortium name="The Broad Institute Genome Sequencing Center for Infectious Disease"/>
            <person name="Wu L."/>
            <person name="Ma J."/>
        </authorList>
    </citation>
    <scope>NUCLEOTIDE SEQUENCE [LARGE SCALE GENOMIC DNA]</scope>
    <source>
        <strain evidence="3">CGMCC 1.10188</strain>
    </source>
</reference>
<comment type="caution">
    <text evidence="2">The sequence shown here is derived from an EMBL/GenBank/DDBJ whole genome shotgun (WGS) entry which is preliminary data.</text>
</comment>
<keyword evidence="3" id="KW-1185">Reference proteome</keyword>